<sequence>MSQGRKSPADQAGAPDAIKKCHFELFLIANQLCRDAIQKFLGQCGAGPAPVLCLVHSLCSLARPPDSLHAHRLLAYSPVRLSAHPPPARFRPPDRLPAQPPARLPLPTERPAHPHPTACATDRLPAMATACAAKVRAVPVRAPSRAASIASEASHTSHKFTLKDLLATGPKLSRRSSARSARAIALTAAASAATAARRQRALGRRRQPRQPDAEIAIGKGATFVGRLAHKWDRSDGEKMYAVDRSHRHRQLFHSPRCMTHMVTRFCLQYMWFILSTMLRIEISQGRAAYLEPESLDNALRIAQKLYIF</sequence>
<evidence type="ECO:0000313" key="2">
    <source>
        <dbReference type="EMBL" id="KAJ7208951.1"/>
    </source>
</evidence>
<protein>
    <submittedName>
        <fullName evidence="2">Uncharacterized protein</fullName>
    </submittedName>
</protein>
<dbReference type="Proteomes" id="UP001219525">
    <property type="component" value="Unassembled WGS sequence"/>
</dbReference>
<reference evidence="2" key="1">
    <citation type="submission" date="2023-03" db="EMBL/GenBank/DDBJ databases">
        <title>Massive genome expansion in bonnet fungi (Mycena s.s.) driven by repeated elements and novel gene families across ecological guilds.</title>
        <authorList>
            <consortium name="Lawrence Berkeley National Laboratory"/>
            <person name="Harder C.B."/>
            <person name="Miyauchi S."/>
            <person name="Viragh M."/>
            <person name="Kuo A."/>
            <person name="Thoen E."/>
            <person name="Andreopoulos B."/>
            <person name="Lu D."/>
            <person name="Skrede I."/>
            <person name="Drula E."/>
            <person name="Henrissat B."/>
            <person name="Morin E."/>
            <person name="Kohler A."/>
            <person name="Barry K."/>
            <person name="LaButti K."/>
            <person name="Morin E."/>
            <person name="Salamov A."/>
            <person name="Lipzen A."/>
            <person name="Mereny Z."/>
            <person name="Hegedus B."/>
            <person name="Baldrian P."/>
            <person name="Stursova M."/>
            <person name="Weitz H."/>
            <person name="Taylor A."/>
            <person name="Grigoriev I.V."/>
            <person name="Nagy L.G."/>
            <person name="Martin F."/>
            <person name="Kauserud H."/>
        </authorList>
    </citation>
    <scope>NUCLEOTIDE SEQUENCE</scope>
    <source>
        <strain evidence="2">9144</strain>
    </source>
</reference>
<evidence type="ECO:0000256" key="1">
    <source>
        <dbReference type="SAM" id="MobiDB-lite"/>
    </source>
</evidence>
<name>A0AAD6VEG8_9AGAR</name>
<dbReference type="EMBL" id="JARJCW010000032">
    <property type="protein sequence ID" value="KAJ7208951.1"/>
    <property type="molecule type" value="Genomic_DNA"/>
</dbReference>
<accession>A0AAD6VEG8</accession>
<dbReference type="AlphaFoldDB" id="A0AAD6VEG8"/>
<keyword evidence="3" id="KW-1185">Reference proteome</keyword>
<proteinExistence type="predicted"/>
<evidence type="ECO:0000313" key="3">
    <source>
        <dbReference type="Proteomes" id="UP001219525"/>
    </source>
</evidence>
<gene>
    <name evidence="2" type="ORF">GGX14DRAFT_395578</name>
</gene>
<feature type="region of interest" description="Disordered" evidence="1">
    <location>
        <begin position="85"/>
        <end position="114"/>
    </location>
</feature>
<comment type="caution">
    <text evidence="2">The sequence shown here is derived from an EMBL/GenBank/DDBJ whole genome shotgun (WGS) entry which is preliminary data.</text>
</comment>
<organism evidence="2 3">
    <name type="scientific">Mycena pura</name>
    <dbReference type="NCBI Taxonomy" id="153505"/>
    <lineage>
        <taxon>Eukaryota</taxon>
        <taxon>Fungi</taxon>
        <taxon>Dikarya</taxon>
        <taxon>Basidiomycota</taxon>
        <taxon>Agaricomycotina</taxon>
        <taxon>Agaricomycetes</taxon>
        <taxon>Agaricomycetidae</taxon>
        <taxon>Agaricales</taxon>
        <taxon>Marasmiineae</taxon>
        <taxon>Mycenaceae</taxon>
        <taxon>Mycena</taxon>
    </lineage>
</organism>